<evidence type="ECO:0000313" key="2">
    <source>
        <dbReference type="EMBL" id="GID58459.1"/>
    </source>
</evidence>
<feature type="region of interest" description="Disordered" evidence="1">
    <location>
        <begin position="75"/>
        <end position="157"/>
    </location>
</feature>
<comment type="caution">
    <text evidence="2">The sequence shown here is derived from an EMBL/GenBank/DDBJ whole genome shotgun (WGS) entry which is preliminary data.</text>
</comment>
<proteinExistence type="predicted"/>
<protein>
    <submittedName>
        <fullName evidence="2">Uncharacterized protein</fullName>
    </submittedName>
</protein>
<feature type="compositionally biased region" description="Low complexity" evidence="1">
    <location>
        <begin position="99"/>
        <end position="110"/>
    </location>
</feature>
<evidence type="ECO:0000256" key="1">
    <source>
        <dbReference type="SAM" id="MobiDB-lite"/>
    </source>
</evidence>
<name>A0ABQ3XIY6_9ACTN</name>
<gene>
    <name evidence="2" type="ORF">Aco03nite_068630</name>
</gene>
<organism evidence="2 3">
    <name type="scientific">Actinoplanes couchii</name>
    <dbReference type="NCBI Taxonomy" id="403638"/>
    <lineage>
        <taxon>Bacteria</taxon>
        <taxon>Bacillati</taxon>
        <taxon>Actinomycetota</taxon>
        <taxon>Actinomycetes</taxon>
        <taxon>Micromonosporales</taxon>
        <taxon>Micromonosporaceae</taxon>
        <taxon>Actinoplanes</taxon>
    </lineage>
</organism>
<dbReference type="Proteomes" id="UP000612282">
    <property type="component" value="Unassembled WGS sequence"/>
</dbReference>
<dbReference type="EMBL" id="BOMG01000085">
    <property type="protein sequence ID" value="GID58459.1"/>
    <property type="molecule type" value="Genomic_DNA"/>
</dbReference>
<evidence type="ECO:0000313" key="3">
    <source>
        <dbReference type="Proteomes" id="UP000612282"/>
    </source>
</evidence>
<reference evidence="2 3" key="1">
    <citation type="submission" date="2021-01" db="EMBL/GenBank/DDBJ databases">
        <title>Whole genome shotgun sequence of Actinoplanes couchii NBRC 106145.</title>
        <authorList>
            <person name="Komaki H."/>
            <person name="Tamura T."/>
        </authorList>
    </citation>
    <scope>NUCLEOTIDE SEQUENCE [LARGE SCALE GENOMIC DNA]</scope>
    <source>
        <strain evidence="2 3">NBRC 106145</strain>
    </source>
</reference>
<accession>A0ABQ3XIY6</accession>
<sequence>MTMVEGELRAALRAEAAKHRPDREAMLDRITRTAVRSRRGKEPSPRLRMTGAAVAVAAVLGGGGFAQWALAGGGDPAPVPTPVVTVDPSPSGRPTPEKAAPSGTPGASASRTPKNRQSSRPPTSESPAAGNSSAPADPAVQGPLWSDGSVVPGGDTQAGSVVTVKTTERVDALEVTIRLARTDGLVSRGGSQQVPGASVTSTVVEEADAIVFRFVLSSADHLEPGTYTFAARYTHAAGGRDANGDSYRATAAGVTVSGDFG</sequence>
<dbReference type="RefSeq" id="WP_203802768.1">
    <property type="nucleotide sequence ID" value="NZ_BAAAQE010000010.1"/>
</dbReference>
<feature type="compositionally biased region" description="Polar residues" evidence="1">
    <location>
        <begin position="111"/>
        <end position="134"/>
    </location>
</feature>
<feature type="compositionally biased region" description="Low complexity" evidence="1">
    <location>
        <begin position="82"/>
        <end position="92"/>
    </location>
</feature>
<keyword evidence="3" id="KW-1185">Reference proteome</keyword>